<comment type="caution">
    <text evidence="3">The sequence shown here is derived from an EMBL/GenBank/DDBJ whole genome shotgun (WGS) entry which is preliminary data.</text>
</comment>
<dbReference type="Pfam" id="PF13439">
    <property type="entry name" value="Glyco_transf_4"/>
    <property type="match status" value="1"/>
</dbReference>
<dbReference type="GO" id="GO:0016757">
    <property type="term" value="F:glycosyltransferase activity"/>
    <property type="evidence" value="ECO:0007669"/>
    <property type="project" value="InterPro"/>
</dbReference>
<dbReference type="EMBL" id="MFGO01000025">
    <property type="protein sequence ID" value="OGF40570.1"/>
    <property type="molecule type" value="Genomic_DNA"/>
</dbReference>
<dbReference type="PANTHER" id="PTHR12526:SF637">
    <property type="entry name" value="GLYCOSYLTRANSFERASE EPSF-RELATED"/>
    <property type="match status" value="1"/>
</dbReference>
<dbReference type="PANTHER" id="PTHR12526">
    <property type="entry name" value="GLYCOSYLTRANSFERASE"/>
    <property type="match status" value="1"/>
</dbReference>
<proteinExistence type="predicted"/>
<name>A0A1F5TNW6_9BACT</name>
<evidence type="ECO:0000259" key="2">
    <source>
        <dbReference type="Pfam" id="PF13439"/>
    </source>
</evidence>
<evidence type="ECO:0000259" key="1">
    <source>
        <dbReference type="Pfam" id="PF00534"/>
    </source>
</evidence>
<dbReference type="Gene3D" id="3.40.50.2000">
    <property type="entry name" value="Glycogen Phosphorylase B"/>
    <property type="match status" value="2"/>
</dbReference>
<feature type="domain" description="Glycosyl transferase family 1" evidence="1">
    <location>
        <begin position="236"/>
        <end position="383"/>
    </location>
</feature>
<feature type="domain" description="Glycosyltransferase subfamily 4-like N-terminal" evidence="2">
    <location>
        <begin position="13"/>
        <end position="227"/>
    </location>
</feature>
<evidence type="ECO:0000313" key="3">
    <source>
        <dbReference type="EMBL" id="OGF40570.1"/>
    </source>
</evidence>
<dbReference type="InterPro" id="IPR001296">
    <property type="entry name" value="Glyco_trans_1"/>
</dbReference>
<dbReference type="SUPFAM" id="SSF53756">
    <property type="entry name" value="UDP-Glycosyltransferase/glycogen phosphorylase"/>
    <property type="match status" value="1"/>
</dbReference>
<dbReference type="AlphaFoldDB" id="A0A1F5TNW6"/>
<reference evidence="3 4" key="1">
    <citation type="journal article" date="2016" name="Nat. Commun.">
        <title>Thousands of microbial genomes shed light on interconnected biogeochemical processes in an aquifer system.</title>
        <authorList>
            <person name="Anantharaman K."/>
            <person name="Brown C.T."/>
            <person name="Hug L.A."/>
            <person name="Sharon I."/>
            <person name="Castelle C.J."/>
            <person name="Probst A.J."/>
            <person name="Thomas B.C."/>
            <person name="Singh A."/>
            <person name="Wilkins M.J."/>
            <person name="Karaoz U."/>
            <person name="Brodie E.L."/>
            <person name="Williams K.H."/>
            <person name="Hubbard S.S."/>
            <person name="Banfield J.F."/>
        </authorList>
    </citation>
    <scope>NUCLEOTIDE SEQUENCE [LARGE SCALE GENOMIC DNA]</scope>
</reference>
<protein>
    <recommendedName>
        <fullName evidence="5">Glycosyl transferase family 1 domain-containing protein</fullName>
    </recommendedName>
</protein>
<dbReference type="InterPro" id="IPR028098">
    <property type="entry name" value="Glyco_trans_4-like_N"/>
</dbReference>
<sequence length="420" mass="48391">MNILEINTNDFRGGAAQVVYNLKEEMKKGGNKVSIFSAHKTIDDPDVSLINPKMACGFLSRLSKKIIKKDLPSFIIFKTRDTFHSLIANDIEFFKVNHILKTKEFKQADVIHVHNLHGNYFNLNLLEKISRIKPVVWTLHDMWALTGHCSYSYNCEKWKDGCGDCPDLGIYPPLFWDNTHRLWKKKKEIYNNSKLNIVVPSLWLKEITQKSILKNQNIELIYNGVDLMDLKQHNQIKARKKLNLPLNKKIIMFLAAGGKKDKRKGWFYVEKMIEMYKDILFLCVGGKENEYNKRGNVRYVAYVDSKKGLAEYFSASNIFLFTSLAENFPLVVLEALACGVPIVGFDVGGVKEAIIHKENGYIVQFKDINDLKAGIDYIFSLSEEVINKVQQSSVKRVRKNFSLEIMAKNYKKLYDNISLP</sequence>
<dbReference type="Proteomes" id="UP000177579">
    <property type="component" value="Unassembled WGS sequence"/>
</dbReference>
<dbReference type="Pfam" id="PF00534">
    <property type="entry name" value="Glycos_transf_1"/>
    <property type="match status" value="1"/>
</dbReference>
<accession>A0A1F5TNW6</accession>
<evidence type="ECO:0000313" key="4">
    <source>
        <dbReference type="Proteomes" id="UP000177579"/>
    </source>
</evidence>
<organism evidence="3 4">
    <name type="scientific">Candidatus Falkowbacteria bacterium RIFOXYD2_FULL_34_120</name>
    <dbReference type="NCBI Taxonomy" id="1798007"/>
    <lineage>
        <taxon>Bacteria</taxon>
        <taxon>Candidatus Falkowiibacteriota</taxon>
    </lineage>
</organism>
<gene>
    <name evidence="3" type="ORF">A2531_03505</name>
</gene>
<evidence type="ECO:0008006" key="5">
    <source>
        <dbReference type="Google" id="ProtNLM"/>
    </source>
</evidence>